<sequence>MNIIELAVEALDRAIPLCILYEGKPKTIEVHAVGLSVKDNAPVIRGFQIDGEASRPLPCWALLRVDKIEEAGFGTPTSDAPRPGYVQGDKQMSKIIREIVL</sequence>
<protein>
    <recommendedName>
        <fullName evidence="3">WYL domain-containing protein</fullName>
    </recommendedName>
</protein>
<accession>A0A1T5CU55</accession>
<name>A0A1T5CU55_9SPHN</name>
<dbReference type="AlphaFoldDB" id="A0A1T5CU55"/>
<dbReference type="EMBL" id="FUYP01000011">
    <property type="protein sequence ID" value="SKB62934.1"/>
    <property type="molecule type" value="Genomic_DNA"/>
</dbReference>
<dbReference type="RefSeq" id="WP_079638718.1">
    <property type="nucleotide sequence ID" value="NZ_FUYP01000011.1"/>
</dbReference>
<proteinExistence type="predicted"/>
<evidence type="ECO:0000313" key="1">
    <source>
        <dbReference type="EMBL" id="SKB62934.1"/>
    </source>
</evidence>
<dbReference type="OrthoDB" id="8265777at2"/>
<organism evidence="1 2">
    <name type="scientific">Sphingopyxis flava</name>
    <dbReference type="NCBI Taxonomy" id="1507287"/>
    <lineage>
        <taxon>Bacteria</taxon>
        <taxon>Pseudomonadati</taxon>
        <taxon>Pseudomonadota</taxon>
        <taxon>Alphaproteobacteria</taxon>
        <taxon>Sphingomonadales</taxon>
        <taxon>Sphingomonadaceae</taxon>
        <taxon>Sphingopyxis</taxon>
    </lineage>
</organism>
<evidence type="ECO:0000313" key="2">
    <source>
        <dbReference type="Proteomes" id="UP000190044"/>
    </source>
</evidence>
<gene>
    <name evidence="1" type="ORF">SAMN06295937_1011116</name>
</gene>
<keyword evidence="2" id="KW-1185">Reference proteome</keyword>
<dbReference type="Proteomes" id="UP000190044">
    <property type="component" value="Unassembled WGS sequence"/>
</dbReference>
<reference evidence="2" key="1">
    <citation type="submission" date="2017-02" db="EMBL/GenBank/DDBJ databases">
        <authorList>
            <person name="Varghese N."/>
            <person name="Submissions S."/>
        </authorList>
    </citation>
    <scope>NUCLEOTIDE SEQUENCE [LARGE SCALE GENOMIC DNA]</scope>
    <source>
        <strain evidence="2">R11H</strain>
    </source>
</reference>
<evidence type="ECO:0008006" key="3">
    <source>
        <dbReference type="Google" id="ProtNLM"/>
    </source>
</evidence>